<feature type="domain" description="PKD" evidence="1">
    <location>
        <begin position="208"/>
        <end position="294"/>
    </location>
</feature>
<comment type="caution">
    <text evidence="2">The sequence shown here is derived from an EMBL/GenBank/DDBJ whole genome shotgun (WGS) entry which is preliminary data.</text>
</comment>
<dbReference type="InterPro" id="IPR013783">
    <property type="entry name" value="Ig-like_fold"/>
</dbReference>
<dbReference type="Proteomes" id="UP000179157">
    <property type="component" value="Unassembled WGS sequence"/>
</dbReference>
<dbReference type="InterPro" id="IPR000601">
    <property type="entry name" value="PKD_dom"/>
</dbReference>
<dbReference type="Gene3D" id="2.60.40.10">
    <property type="entry name" value="Immunoglobulins"/>
    <property type="match status" value="1"/>
</dbReference>
<dbReference type="Pfam" id="PF18911">
    <property type="entry name" value="PKD_4"/>
    <property type="match status" value="1"/>
</dbReference>
<accession>A0A1F5UXY8</accession>
<sequence>MRGRTGLAPLLGLLLLLSLVGDMPTLAQAPTSSVFFTLEQGAFTATLLPVRKAQDVVSFYNYTNFQSNIAEGLEVSGRSLLFVYEDTVTGSLSLVVIHSRAGGDAGSAIFSFSGLPQGVGFQVQDDPDDAYSLTPPTAQVTSNWQTGFDDGYAMGPLSQPFEITITPQFNSGITEWAALSGGVPNPETVLLPSLAQPVVLKAQVGTPPTADFSFSPEAPGVGVPITFDARASRPAPGRQLVRYEWDFNADGIFEVTGASATIQHTFSEVGEIRVTLKVVDDQGVSASVSKTVRVVEVSARSARSISTPEAAVGFTFRVTVEVQVGISVNGLGLDEDLPPGFEVIPVDSAGATFKRAETQWVWAETIQANEIRRVVYDVTVRPEAVIGPLPRRFELKGTLESASPAFLTPVTGESQIDLMDCLSVPVAISHLTPQDVVNLRLDEFITADQLQRAVAYWLEEAGVPATCNALITWEMLKGVVARQLAGIPVDQTIPENLSQGAAITRTILTPLPFAQVYLPGDHAGRIFRVRMDIDVLTDLMGFGIKEIFPVRWEIRPVENSGAVFKKATREWIFTDRLIPNFDKTITYEVVVPEGESTGVVRFQGKGQGIMPRFEIPAGGDTEVELIECLTVPVAVAHLDTRQNTVDVTLSNLIKFDQIQAAIAFWLEDVNIPGTCGLTIDFEAMKVLIAHWLTDTPVDQPLPGGVAFPGR</sequence>
<evidence type="ECO:0000313" key="2">
    <source>
        <dbReference type="EMBL" id="OGF56037.1"/>
    </source>
</evidence>
<dbReference type="InterPro" id="IPR035986">
    <property type="entry name" value="PKD_dom_sf"/>
</dbReference>
<dbReference type="AlphaFoldDB" id="A0A1F5UXY8"/>
<dbReference type="SMART" id="SM00089">
    <property type="entry name" value="PKD"/>
    <property type="match status" value="1"/>
</dbReference>
<organism evidence="2 3">
    <name type="scientific">Fraserbacteria sp. (strain RBG_16_55_9)</name>
    <dbReference type="NCBI Taxonomy" id="1817864"/>
    <lineage>
        <taxon>Bacteria</taxon>
        <taxon>Candidatus Fraseribacteriota</taxon>
    </lineage>
</organism>
<protein>
    <recommendedName>
        <fullName evidence="1">PKD domain-containing protein</fullName>
    </recommendedName>
</protein>
<dbReference type="EMBL" id="MFGX01000044">
    <property type="protein sequence ID" value="OGF56037.1"/>
    <property type="molecule type" value="Genomic_DNA"/>
</dbReference>
<evidence type="ECO:0000313" key="3">
    <source>
        <dbReference type="Proteomes" id="UP000179157"/>
    </source>
</evidence>
<reference evidence="2 3" key="1">
    <citation type="journal article" date="2016" name="Nat. Commun.">
        <title>Thousands of microbial genomes shed light on interconnected biogeochemical processes in an aquifer system.</title>
        <authorList>
            <person name="Anantharaman K."/>
            <person name="Brown C.T."/>
            <person name="Hug L.A."/>
            <person name="Sharon I."/>
            <person name="Castelle C.J."/>
            <person name="Probst A.J."/>
            <person name="Thomas B.C."/>
            <person name="Singh A."/>
            <person name="Wilkins M.J."/>
            <person name="Karaoz U."/>
            <person name="Brodie E.L."/>
            <person name="Williams K.H."/>
            <person name="Hubbard S.S."/>
            <person name="Banfield J.F."/>
        </authorList>
    </citation>
    <scope>NUCLEOTIDE SEQUENCE [LARGE SCALE GENOMIC DNA]</scope>
    <source>
        <strain evidence="3">RBG_16_55_9</strain>
    </source>
</reference>
<dbReference type="PROSITE" id="PS50093">
    <property type="entry name" value="PKD"/>
    <property type="match status" value="1"/>
</dbReference>
<evidence type="ECO:0000259" key="1">
    <source>
        <dbReference type="PROSITE" id="PS50093"/>
    </source>
</evidence>
<name>A0A1F5UXY8_FRAXR</name>
<proteinExistence type="predicted"/>
<dbReference type="CDD" id="cd00146">
    <property type="entry name" value="PKD"/>
    <property type="match status" value="1"/>
</dbReference>
<dbReference type="SUPFAM" id="SSF49299">
    <property type="entry name" value="PKD domain"/>
    <property type="match status" value="1"/>
</dbReference>
<gene>
    <name evidence="2" type="ORF">A2Z21_06525</name>
</gene>
<dbReference type="STRING" id="1817864.A2Z21_06525"/>
<dbReference type="InterPro" id="IPR022409">
    <property type="entry name" value="PKD/Chitinase_dom"/>
</dbReference>